<dbReference type="EMBL" id="LSZW01000047">
    <property type="protein sequence ID" value="KXK66274.1"/>
    <property type="molecule type" value="Genomic_DNA"/>
</dbReference>
<dbReference type="AlphaFoldDB" id="A0A136Q6P1"/>
<dbReference type="InterPro" id="IPR055170">
    <property type="entry name" value="GFO_IDH_MocA-like_dom"/>
</dbReference>
<evidence type="ECO:0000313" key="4">
    <source>
        <dbReference type="Proteomes" id="UP000070366"/>
    </source>
</evidence>
<dbReference type="InterPro" id="IPR000683">
    <property type="entry name" value="Gfo/Idh/MocA-like_OxRdtase_N"/>
</dbReference>
<accession>A0A136Q6P1</accession>
<feature type="domain" description="GFO/IDH/MocA-like oxidoreductase" evidence="2">
    <location>
        <begin position="156"/>
        <end position="280"/>
    </location>
</feature>
<dbReference type="SUPFAM" id="SSF55347">
    <property type="entry name" value="Glyceraldehyde-3-phosphate dehydrogenase-like, C-terminal domain"/>
    <property type="match status" value="1"/>
</dbReference>
<keyword evidence="4" id="KW-1185">Reference proteome</keyword>
<dbReference type="InterPro" id="IPR036291">
    <property type="entry name" value="NAD(P)-bd_dom_sf"/>
</dbReference>
<evidence type="ECO:0000259" key="2">
    <source>
        <dbReference type="Pfam" id="PF22725"/>
    </source>
</evidence>
<dbReference type="Pfam" id="PF01408">
    <property type="entry name" value="GFO_IDH_MocA"/>
    <property type="match status" value="1"/>
</dbReference>
<protein>
    <submittedName>
        <fullName evidence="3">Oxidoreductase, NAD-binding domain protein</fullName>
    </submittedName>
</protein>
<dbReference type="SUPFAM" id="SSF51735">
    <property type="entry name" value="NAD(P)-binding Rossmann-fold domains"/>
    <property type="match status" value="1"/>
</dbReference>
<reference evidence="3 4" key="1">
    <citation type="submission" date="2016-02" db="EMBL/GenBank/DDBJ databases">
        <authorList>
            <person name="Wen L."/>
            <person name="He K."/>
            <person name="Yang H."/>
        </authorList>
    </citation>
    <scope>NUCLEOTIDE SEQUENCE [LARGE SCALE GENOMIC DNA]</scope>
    <source>
        <strain evidence="3 4">DSM 22607</strain>
    </source>
</reference>
<dbReference type="PATRIC" id="fig|626937.4.peg.999"/>
<comment type="caution">
    <text evidence="3">The sequence shown here is derived from an EMBL/GenBank/DDBJ whole genome shotgun (WGS) entry which is preliminary data.</text>
</comment>
<dbReference type="STRING" id="626937.HMPREF3293_01011"/>
<feature type="domain" description="Gfo/Idh/MocA-like oxidoreductase N-terminal" evidence="1">
    <location>
        <begin position="28"/>
        <end position="146"/>
    </location>
</feature>
<dbReference type="InterPro" id="IPR051450">
    <property type="entry name" value="Gfo/Idh/MocA_Oxidoreductases"/>
</dbReference>
<dbReference type="Gene3D" id="3.30.360.10">
    <property type="entry name" value="Dihydrodipicolinate Reductase, domain 2"/>
    <property type="match status" value="1"/>
</dbReference>
<dbReference type="Proteomes" id="UP000070366">
    <property type="component" value="Unassembled WGS sequence"/>
</dbReference>
<dbReference type="Pfam" id="PF22725">
    <property type="entry name" value="GFO_IDH_MocA_C3"/>
    <property type="match status" value="1"/>
</dbReference>
<dbReference type="Gene3D" id="3.40.50.720">
    <property type="entry name" value="NAD(P)-binding Rossmann-like Domain"/>
    <property type="match status" value="1"/>
</dbReference>
<evidence type="ECO:0000313" key="3">
    <source>
        <dbReference type="EMBL" id="KXK66274.1"/>
    </source>
</evidence>
<gene>
    <name evidence="3" type="ORF">HMPREF3293_01011</name>
</gene>
<sequence length="365" mass="40470">MPPGRSPAAWAGEWHESRMEGKKDMKELRMGIVGAGIWGETHASIYNEHPFAQTVAICDKDKAKAEALAAKFGVGEVYTDYREMAEKSSCDAIAIVTPDFLHADIAIACANAKKDLLIEKPLATTREDVMNMMEAFERNHVRAMVDLHNRWNPTVNTAKQSIDAGNLGTPYSAYGRLNDIKWVATDMLSWAAKSSILWFLGSHCLDTLRWLMGSEVERVYAVSREGVLKKLGVDVPDMYLTTIEFKNGGIAQMENGWITPNANTCINDIKFTVLGTDGMINIDCSSHNMIQEVTDKKVTTPDIIVRNRVDGKVKGFAYESIRSFVDRLIDGKPFLVSTEDAANTSLALLAVLESAEKREPVTVKY</sequence>
<dbReference type="PANTHER" id="PTHR43377:SF1">
    <property type="entry name" value="BILIVERDIN REDUCTASE A"/>
    <property type="match status" value="1"/>
</dbReference>
<evidence type="ECO:0000259" key="1">
    <source>
        <dbReference type="Pfam" id="PF01408"/>
    </source>
</evidence>
<organism evidence="3 4">
    <name type="scientific">Christensenella minuta</name>
    <dbReference type="NCBI Taxonomy" id="626937"/>
    <lineage>
        <taxon>Bacteria</taxon>
        <taxon>Bacillati</taxon>
        <taxon>Bacillota</taxon>
        <taxon>Clostridia</taxon>
        <taxon>Christensenellales</taxon>
        <taxon>Christensenellaceae</taxon>
        <taxon>Christensenella</taxon>
    </lineage>
</organism>
<dbReference type="GO" id="GO:0000166">
    <property type="term" value="F:nucleotide binding"/>
    <property type="evidence" value="ECO:0007669"/>
    <property type="project" value="InterPro"/>
</dbReference>
<proteinExistence type="predicted"/>
<dbReference type="PANTHER" id="PTHR43377">
    <property type="entry name" value="BILIVERDIN REDUCTASE A"/>
    <property type="match status" value="1"/>
</dbReference>
<name>A0A136Q6P1_9FIRM</name>